<dbReference type="OrthoDB" id="8693905at2759"/>
<feature type="region of interest" description="Disordered" evidence="3">
    <location>
        <begin position="320"/>
        <end position="390"/>
    </location>
</feature>
<dbReference type="SMART" id="SM00220">
    <property type="entry name" value="S_TKc"/>
    <property type="match status" value="1"/>
</dbReference>
<protein>
    <recommendedName>
        <fullName evidence="4">Protein kinase domain-containing protein</fullName>
    </recommendedName>
</protein>
<dbReference type="Gene3D" id="3.30.200.20">
    <property type="entry name" value="Phosphorylase Kinase, domain 1"/>
    <property type="match status" value="1"/>
</dbReference>
<dbReference type="PANTHER" id="PTHR48014">
    <property type="entry name" value="SERINE/THREONINE-PROTEIN KINASE FRAY2"/>
    <property type="match status" value="1"/>
</dbReference>
<dbReference type="SUPFAM" id="SSF56112">
    <property type="entry name" value="Protein kinase-like (PK-like)"/>
    <property type="match status" value="1"/>
</dbReference>
<dbReference type="InterPro" id="IPR011009">
    <property type="entry name" value="Kinase-like_dom_sf"/>
</dbReference>
<dbReference type="InterPro" id="IPR000719">
    <property type="entry name" value="Prot_kinase_dom"/>
</dbReference>
<proteinExistence type="inferred from homology"/>
<comment type="similarity">
    <text evidence="1">Belongs to the protein kinase superfamily. STE Ser/Thr protein kinase family. STE20 subfamily.</text>
</comment>
<dbReference type="PANTHER" id="PTHR48014:SF21">
    <property type="entry name" value="SERINE_THREONINE-PROTEIN KINASE FRAY2"/>
    <property type="match status" value="1"/>
</dbReference>
<dbReference type="GO" id="GO:0005524">
    <property type="term" value="F:ATP binding"/>
    <property type="evidence" value="ECO:0007669"/>
    <property type="project" value="UniProtKB-UniRule"/>
</dbReference>
<dbReference type="GO" id="GO:0043539">
    <property type="term" value="F:protein serine/threonine kinase activator activity"/>
    <property type="evidence" value="ECO:0007669"/>
    <property type="project" value="InterPro"/>
</dbReference>
<sequence>MASAAPSSRASDDSSWPCTAEGYELEKQIGQGAFATVWKAFCFDRNQPVAIKIMDLENVTHAFEDIRQEVNVMRLCDHPNVVRCYCSFVHGNQLWLVMELLDKGSCFHVMSVSKRMGNAGGMKEDWIAYILRETLCGLQYFHQNGQIHRDIKAGNILLSSDGRVQLADFGVAGWLIGYGNRRSTTKTFVGTPCWMAPEVMEQVDGYNQRADIWSLGITALELAKGFAPYAKLEPMKVLLMTIEQEPPSLKTYADDKQPNGEPFSKAFREFVRLCLQKNPKKRPNCATLLQHSFFKRKDLGPRSLISELLNNVECVGESDVSGRERLRGTRPASFYKNPPEPGEGGEGDRHHRRRSTAAELAAMPTIGSSGEVPGAGKVAPDSHPAGTTWVFDDGSQVVLKAEEMKDARRVQEEENEDFFTEFEAQGFTDDGMRPK</sequence>
<dbReference type="PROSITE" id="PS50011">
    <property type="entry name" value="PROTEIN_KINASE_DOM"/>
    <property type="match status" value="1"/>
</dbReference>
<dbReference type="Gene3D" id="1.10.510.10">
    <property type="entry name" value="Transferase(Phosphotransferase) domain 1"/>
    <property type="match status" value="1"/>
</dbReference>
<evidence type="ECO:0000313" key="6">
    <source>
        <dbReference type="Proteomes" id="UP000664859"/>
    </source>
</evidence>
<dbReference type="GO" id="GO:0004672">
    <property type="term" value="F:protein kinase activity"/>
    <property type="evidence" value="ECO:0007669"/>
    <property type="project" value="InterPro"/>
</dbReference>
<dbReference type="Pfam" id="PF00069">
    <property type="entry name" value="Pkinase"/>
    <property type="match status" value="1"/>
</dbReference>
<accession>A0A835Z4G7</accession>
<gene>
    <name evidence="5" type="ORF">JKP88DRAFT_269975</name>
</gene>
<dbReference type="EMBL" id="JAFCMP010000268">
    <property type="protein sequence ID" value="KAG5182103.1"/>
    <property type="molecule type" value="Genomic_DNA"/>
</dbReference>
<keyword evidence="2" id="KW-0067">ATP-binding</keyword>
<dbReference type="AlphaFoldDB" id="A0A835Z4G7"/>
<name>A0A835Z4G7_9STRA</name>
<comment type="caution">
    <text evidence="5">The sequence shown here is derived from an EMBL/GenBank/DDBJ whole genome shotgun (WGS) entry which is preliminary data.</text>
</comment>
<reference evidence="5" key="1">
    <citation type="submission" date="2021-02" db="EMBL/GenBank/DDBJ databases">
        <title>First Annotated Genome of the Yellow-green Alga Tribonema minus.</title>
        <authorList>
            <person name="Mahan K.M."/>
        </authorList>
    </citation>
    <scope>NUCLEOTIDE SEQUENCE</scope>
    <source>
        <strain evidence="5">UTEX B ZZ1240</strain>
    </source>
</reference>
<dbReference type="InterPro" id="IPR047173">
    <property type="entry name" value="STRAD_A/B-like"/>
</dbReference>
<organism evidence="5 6">
    <name type="scientific">Tribonema minus</name>
    <dbReference type="NCBI Taxonomy" id="303371"/>
    <lineage>
        <taxon>Eukaryota</taxon>
        <taxon>Sar</taxon>
        <taxon>Stramenopiles</taxon>
        <taxon>Ochrophyta</taxon>
        <taxon>PX clade</taxon>
        <taxon>Xanthophyceae</taxon>
        <taxon>Tribonematales</taxon>
        <taxon>Tribonemataceae</taxon>
        <taxon>Tribonema</taxon>
    </lineage>
</organism>
<evidence type="ECO:0000256" key="2">
    <source>
        <dbReference type="PROSITE-ProRule" id="PRU10141"/>
    </source>
</evidence>
<keyword evidence="6" id="KW-1185">Reference proteome</keyword>
<dbReference type="InterPro" id="IPR017441">
    <property type="entry name" value="Protein_kinase_ATP_BS"/>
</dbReference>
<evidence type="ECO:0000256" key="1">
    <source>
        <dbReference type="ARBA" id="ARBA00008874"/>
    </source>
</evidence>
<feature type="domain" description="Protein kinase" evidence="4">
    <location>
        <begin position="23"/>
        <end position="294"/>
    </location>
</feature>
<evidence type="ECO:0000259" key="4">
    <source>
        <dbReference type="PROSITE" id="PS50011"/>
    </source>
</evidence>
<dbReference type="Proteomes" id="UP000664859">
    <property type="component" value="Unassembled WGS sequence"/>
</dbReference>
<evidence type="ECO:0000313" key="5">
    <source>
        <dbReference type="EMBL" id="KAG5182103.1"/>
    </source>
</evidence>
<evidence type="ECO:0000256" key="3">
    <source>
        <dbReference type="SAM" id="MobiDB-lite"/>
    </source>
</evidence>
<keyword evidence="2" id="KW-0547">Nucleotide-binding</keyword>
<dbReference type="PROSITE" id="PS00107">
    <property type="entry name" value="PROTEIN_KINASE_ATP"/>
    <property type="match status" value="1"/>
</dbReference>
<feature type="binding site" evidence="2">
    <location>
        <position position="52"/>
    </location>
    <ligand>
        <name>ATP</name>
        <dbReference type="ChEBI" id="CHEBI:30616"/>
    </ligand>
</feature>